<dbReference type="AlphaFoldDB" id="A0A8H5GPE7"/>
<dbReference type="OrthoDB" id="3014599at2759"/>
<keyword evidence="1" id="KW-0812">Transmembrane</keyword>
<sequence>MSTLILSILSFAPYVPIIISDRQHSPGTVWLYTLLRIVGPAAWHHRIPIDHSDGVRQIIRHLRWVIQDDWLFLTHRYPIFLRTAQIVLLVLGVASTGVSYIGCFTLVQQTKTLNTFLWLGLETFLSILRVVIWVWNPSWDEVTGIRAIVLFGSGQRELISALTSARGDVQRDIFMPRDDSFLQTMCVYRGSRPGTDALPDHFRPEVNGSLQVCSRTFYYAIHGHPLRPAF</sequence>
<feature type="transmembrane region" description="Helical" evidence="1">
    <location>
        <begin position="79"/>
        <end position="104"/>
    </location>
</feature>
<keyword evidence="1" id="KW-1133">Transmembrane helix</keyword>
<keyword evidence="3" id="KW-1185">Reference proteome</keyword>
<evidence type="ECO:0000313" key="2">
    <source>
        <dbReference type="EMBL" id="KAF5368794.1"/>
    </source>
</evidence>
<protein>
    <submittedName>
        <fullName evidence="2">Uncharacterized protein</fullName>
    </submittedName>
</protein>
<gene>
    <name evidence="2" type="ORF">D9757_012277</name>
</gene>
<comment type="caution">
    <text evidence="2">The sequence shown here is derived from an EMBL/GenBank/DDBJ whole genome shotgun (WGS) entry which is preliminary data.</text>
</comment>
<keyword evidence="1" id="KW-0472">Membrane</keyword>
<accession>A0A8H5GPE7</accession>
<proteinExistence type="predicted"/>
<evidence type="ECO:0000313" key="3">
    <source>
        <dbReference type="Proteomes" id="UP000518752"/>
    </source>
</evidence>
<reference evidence="2 3" key="1">
    <citation type="journal article" date="2020" name="ISME J.">
        <title>Uncovering the hidden diversity of litter-decomposition mechanisms in mushroom-forming fungi.</title>
        <authorList>
            <person name="Floudas D."/>
            <person name="Bentzer J."/>
            <person name="Ahren D."/>
            <person name="Johansson T."/>
            <person name="Persson P."/>
            <person name="Tunlid A."/>
        </authorList>
    </citation>
    <scope>NUCLEOTIDE SEQUENCE [LARGE SCALE GENOMIC DNA]</scope>
    <source>
        <strain evidence="2 3">CBS 406.79</strain>
    </source>
</reference>
<dbReference type="EMBL" id="JAACJN010000131">
    <property type="protein sequence ID" value="KAF5368794.1"/>
    <property type="molecule type" value="Genomic_DNA"/>
</dbReference>
<feature type="transmembrane region" description="Helical" evidence="1">
    <location>
        <begin position="116"/>
        <end position="135"/>
    </location>
</feature>
<dbReference type="Proteomes" id="UP000518752">
    <property type="component" value="Unassembled WGS sequence"/>
</dbReference>
<evidence type="ECO:0000256" key="1">
    <source>
        <dbReference type="SAM" id="Phobius"/>
    </source>
</evidence>
<organism evidence="2 3">
    <name type="scientific">Collybiopsis confluens</name>
    <dbReference type="NCBI Taxonomy" id="2823264"/>
    <lineage>
        <taxon>Eukaryota</taxon>
        <taxon>Fungi</taxon>
        <taxon>Dikarya</taxon>
        <taxon>Basidiomycota</taxon>
        <taxon>Agaricomycotina</taxon>
        <taxon>Agaricomycetes</taxon>
        <taxon>Agaricomycetidae</taxon>
        <taxon>Agaricales</taxon>
        <taxon>Marasmiineae</taxon>
        <taxon>Omphalotaceae</taxon>
        <taxon>Collybiopsis</taxon>
    </lineage>
</organism>
<name>A0A8H5GPE7_9AGAR</name>